<dbReference type="Proteomes" id="UP000603474">
    <property type="component" value="Unassembled WGS sequence"/>
</dbReference>
<evidence type="ECO:0000256" key="1">
    <source>
        <dbReference type="ARBA" id="ARBA00022491"/>
    </source>
</evidence>
<dbReference type="Gene3D" id="1.10.1660.10">
    <property type="match status" value="1"/>
</dbReference>
<protein>
    <submittedName>
        <fullName evidence="6">MerR family transcriptional regulator</fullName>
    </submittedName>
</protein>
<dbReference type="PROSITE" id="PS50937">
    <property type="entry name" value="HTH_MERR_2"/>
    <property type="match status" value="1"/>
</dbReference>
<dbReference type="Pfam" id="PF13411">
    <property type="entry name" value="MerR_1"/>
    <property type="match status" value="1"/>
</dbReference>
<dbReference type="InterPro" id="IPR009061">
    <property type="entry name" value="DNA-bd_dom_put_sf"/>
</dbReference>
<dbReference type="InterPro" id="IPR000551">
    <property type="entry name" value="MerR-type_HTH_dom"/>
</dbReference>
<dbReference type="InterPro" id="IPR047057">
    <property type="entry name" value="MerR_fam"/>
</dbReference>
<gene>
    <name evidence="6" type="ORF">H8909_10680</name>
</gene>
<proteinExistence type="predicted"/>
<evidence type="ECO:0000256" key="3">
    <source>
        <dbReference type="ARBA" id="ARBA00023125"/>
    </source>
</evidence>
<comment type="caution">
    <text evidence="6">The sequence shown here is derived from an EMBL/GenBank/DDBJ whole genome shotgun (WGS) entry which is preliminary data.</text>
</comment>
<dbReference type="SUPFAM" id="SSF46955">
    <property type="entry name" value="Putative DNA-binding domain"/>
    <property type="match status" value="1"/>
</dbReference>
<evidence type="ECO:0000259" key="5">
    <source>
        <dbReference type="PROSITE" id="PS50937"/>
    </source>
</evidence>
<keyword evidence="1" id="KW-0678">Repressor</keyword>
<dbReference type="PRINTS" id="PR00040">
    <property type="entry name" value="HTHMERR"/>
</dbReference>
<keyword evidence="4" id="KW-0804">Transcription</keyword>
<accession>A0ABR7KD87</accession>
<dbReference type="EMBL" id="JACRWG010000056">
    <property type="protein sequence ID" value="MBC6010690.1"/>
    <property type="molecule type" value="Genomic_DNA"/>
</dbReference>
<evidence type="ECO:0000313" key="7">
    <source>
        <dbReference type="Proteomes" id="UP000603474"/>
    </source>
</evidence>
<evidence type="ECO:0000313" key="6">
    <source>
        <dbReference type="EMBL" id="MBC6010690.1"/>
    </source>
</evidence>
<sequence>MFKKIEEVSKLSGVSKRTLQYYDDEGILPVKRSKNNYRLYDDETMERLWEILWYKEMGFDLKEIKLILEGMKQETVIKEKVNKINNTIRVLEEQKKVIEYIQRYSIPAKIEENNKTYKDQIKQIRKEQGM</sequence>
<evidence type="ECO:0000256" key="4">
    <source>
        <dbReference type="ARBA" id="ARBA00023163"/>
    </source>
</evidence>
<dbReference type="SMART" id="SM00422">
    <property type="entry name" value="HTH_MERR"/>
    <property type="match status" value="1"/>
</dbReference>
<keyword evidence="7" id="KW-1185">Reference proteome</keyword>
<dbReference type="CDD" id="cd00592">
    <property type="entry name" value="HTH_MerR-like"/>
    <property type="match status" value="1"/>
</dbReference>
<keyword evidence="2" id="KW-0805">Transcription regulation</keyword>
<dbReference type="RefSeq" id="WP_187012825.1">
    <property type="nucleotide sequence ID" value="NZ_JACRWG010000056.1"/>
</dbReference>
<feature type="domain" description="HTH merR-type" evidence="5">
    <location>
        <begin position="1"/>
        <end position="70"/>
    </location>
</feature>
<reference evidence="6 7" key="1">
    <citation type="submission" date="2020-08" db="EMBL/GenBank/DDBJ databases">
        <authorList>
            <person name="Liu C."/>
            <person name="Sun Q."/>
        </authorList>
    </citation>
    <scope>NUCLEOTIDE SEQUENCE [LARGE SCALE GENOMIC DNA]</scope>
    <source>
        <strain evidence="6 7">NSJ-22</strain>
    </source>
</reference>
<keyword evidence="3" id="KW-0238">DNA-binding</keyword>
<dbReference type="PANTHER" id="PTHR30204">
    <property type="entry name" value="REDOX-CYCLING DRUG-SENSING TRANSCRIPTIONAL ACTIVATOR SOXR"/>
    <property type="match status" value="1"/>
</dbReference>
<dbReference type="PANTHER" id="PTHR30204:SF69">
    <property type="entry name" value="MERR-FAMILY TRANSCRIPTIONAL REGULATOR"/>
    <property type="match status" value="1"/>
</dbReference>
<name>A0ABR7KD87_9FIRM</name>
<organism evidence="6 7">
    <name type="scientific">Catenibacterium faecis</name>
    <dbReference type="NCBI Taxonomy" id="2764323"/>
    <lineage>
        <taxon>Bacteria</taxon>
        <taxon>Bacillati</taxon>
        <taxon>Bacillota</taxon>
        <taxon>Erysipelotrichia</taxon>
        <taxon>Erysipelotrichales</taxon>
        <taxon>Coprobacillaceae</taxon>
        <taxon>Catenibacterium</taxon>
    </lineage>
</organism>
<evidence type="ECO:0000256" key="2">
    <source>
        <dbReference type="ARBA" id="ARBA00023015"/>
    </source>
</evidence>